<dbReference type="EMBL" id="HBIO01004942">
    <property type="protein sequence ID" value="CAE0458597.1"/>
    <property type="molecule type" value="Transcribed_RNA"/>
</dbReference>
<dbReference type="InterPro" id="IPR035587">
    <property type="entry name" value="DUS-like_FMN-bd"/>
</dbReference>
<evidence type="ECO:0000256" key="10">
    <source>
        <dbReference type="ARBA" id="ARBA00047287"/>
    </source>
</evidence>
<accession>A0A7S3V5L9</accession>
<keyword evidence="5" id="KW-0521">NADP</keyword>
<proteinExistence type="inferred from homology"/>
<organism evidence="16">
    <name type="scientific">Chaetoceros debilis</name>
    <dbReference type="NCBI Taxonomy" id="122233"/>
    <lineage>
        <taxon>Eukaryota</taxon>
        <taxon>Sar</taxon>
        <taxon>Stramenopiles</taxon>
        <taxon>Ochrophyta</taxon>
        <taxon>Bacillariophyta</taxon>
        <taxon>Coscinodiscophyceae</taxon>
        <taxon>Chaetocerotophycidae</taxon>
        <taxon>Chaetocerotales</taxon>
        <taxon>Chaetocerotaceae</taxon>
        <taxon>Chaetoceros</taxon>
    </lineage>
</organism>
<dbReference type="PROSITE" id="PS01136">
    <property type="entry name" value="UPF0034"/>
    <property type="match status" value="1"/>
</dbReference>
<name>A0A7S3V5L9_9STRA</name>
<feature type="domain" description="DUS-like FMN-binding" evidence="15">
    <location>
        <begin position="77"/>
        <end position="394"/>
    </location>
</feature>
<comment type="catalytic activity">
    <reaction evidence="13">
        <text>5,6-dihydrouridine(17) in tRNA + NADP(+) = uridine(17) in tRNA + NADPH + H(+)</text>
        <dbReference type="Rhea" id="RHEA:53368"/>
        <dbReference type="Rhea" id="RHEA-COMP:13541"/>
        <dbReference type="Rhea" id="RHEA-COMP:13542"/>
        <dbReference type="ChEBI" id="CHEBI:15378"/>
        <dbReference type="ChEBI" id="CHEBI:57783"/>
        <dbReference type="ChEBI" id="CHEBI:58349"/>
        <dbReference type="ChEBI" id="CHEBI:65315"/>
        <dbReference type="ChEBI" id="CHEBI:74443"/>
        <dbReference type="EC" id="1.3.1.88"/>
    </reaction>
    <physiologicalReaction direction="right-to-left" evidence="13">
        <dbReference type="Rhea" id="RHEA:53370"/>
    </physiologicalReaction>
</comment>
<dbReference type="Pfam" id="PF01207">
    <property type="entry name" value="Dus"/>
    <property type="match status" value="1"/>
</dbReference>
<evidence type="ECO:0000256" key="4">
    <source>
        <dbReference type="ARBA" id="ARBA00022694"/>
    </source>
</evidence>
<keyword evidence="4" id="KW-0819">tRNA processing</keyword>
<evidence type="ECO:0000256" key="14">
    <source>
        <dbReference type="SAM" id="MobiDB-lite"/>
    </source>
</evidence>
<dbReference type="EC" id="1.3.1.88" evidence="9"/>
<feature type="region of interest" description="Disordered" evidence="14">
    <location>
        <begin position="1"/>
        <end position="30"/>
    </location>
</feature>
<keyword evidence="3" id="KW-0288">FMN</keyword>
<evidence type="ECO:0000256" key="3">
    <source>
        <dbReference type="ARBA" id="ARBA00022643"/>
    </source>
</evidence>
<evidence type="ECO:0000256" key="1">
    <source>
        <dbReference type="ARBA" id="ARBA00001917"/>
    </source>
</evidence>
<evidence type="ECO:0000256" key="11">
    <source>
        <dbReference type="ARBA" id="ARBA00047652"/>
    </source>
</evidence>
<dbReference type="Gene3D" id="3.20.20.70">
    <property type="entry name" value="Aldolase class I"/>
    <property type="match status" value="1"/>
</dbReference>
<comment type="catalytic activity">
    <reaction evidence="10">
        <text>5,6-dihydrouridine(17) in tRNA + NAD(+) = uridine(17) in tRNA + NADH + H(+)</text>
        <dbReference type="Rhea" id="RHEA:53372"/>
        <dbReference type="Rhea" id="RHEA-COMP:13541"/>
        <dbReference type="Rhea" id="RHEA-COMP:13542"/>
        <dbReference type="ChEBI" id="CHEBI:15378"/>
        <dbReference type="ChEBI" id="CHEBI:57540"/>
        <dbReference type="ChEBI" id="CHEBI:57945"/>
        <dbReference type="ChEBI" id="CHEBI:65315"/>
        <dbReference type="ChEBI" id="CHEBI:74443"/>
        <dbReference type="EC" id="1.3.1.88"/>
    </reaction>
    <physiologicalReaction direction="right-to-left" evidence="10">
        <dbReference type="Rhea" id="RHEA:53374"/>
    </physiologicalReaction>
</comment>
<dbReference type="GO" id="GO:0050660">
    <property type="term" value="F:flavin adenine dinucleotide binding"/>
    <property type="evidence" value="ECO:0007669"/>
    <property type="project" value="InterPro"/>
</dbReference>
<protein>
    <recommendedName>
        <fullName evidence="9">tRNA-dihydrouridine(16/17) synthase [NAD(P)(+)]</fullName>
        <ecNumber evidence="9">1.3.1.88</ecNumber>
    </recommendedName>
</protein>
<evidence type="ECO:0000313" key="16">
    <source>
        <dbReference type="EMBL" id="CAE0458597.1"/>
    </source>
</evidence>
<keyword evidence="7" id="KW-0520">NAD</keyword>
<dbReference type="SUPFAM" id="SSF51395">
    <property type="entry name" value="FMN-linked oxidoreductases"/>
    <property type="match status" value="1"/>
</dbReference>
<keyword evidence="2" id="KW-0285">Flavoprotein</keyword>
<dbReference type="PANTHER" id="PTHR11082:SF5">
    <property type="entry name" value="TRNA-DIHYDROURIDINE(16_17) SYNTHASE [NAD(P)(+)]-LIKE"/>
    <property type="match status" value="1"/>
</dbReference>
<comment type="catalytic activity">
    <reaction evidence="12">
        <text>5,6-dihydrouridine(16) in tRNA + NAD(+) = uridine(16) in tRNA + NADH + H(+)</text>
        <dbReference type="Rhea" id="RHEA:53380"/>
        <dbReference type="Rhea" id="RHEA-COMP:13543"/>
        <dbReference type="Rhea" id="RHEA-COMP:13544"/>
        <dbReference type="ChEBI" id="CHEBI:15378"/>
        <dbReference type="ChEBI" id="CHEBI:57540"/>
        <dbReference type="ChEBI" id="CHEBI:57945"/>
        <dbReference type="ChEBI" id="CHEBI:65315"/>
        <dbReference type="ChEBI" id="CHEBI:74443"/>
        <dbReference type="EC" id="1.3.1.88"/>
    </reaction>
    <physiologicalReaction direction="right-to-left" evidence="12">
        <dbReference type="Rhea" id="RHEA:53382"/>
    </physiologicalReaction>
</comment>
<evidence type="ECO:0000256" key="12">
    <source>
        <dbReference type="ARBA" id="ARBA00048934"/>
    </source>
</evidence>
<keyword evidence="6" id="KW-0560">Oxidoreductase</keyword>
<evidence type="ECO:0000256" key="2">
    <source>
        <dbReference type="ARBA" id="ARBA00022630"/>
    </source>
</evidence>
<evidence type="ECO:0000259" key="15">
    <source>
        <dbReference type="Pfam" id="PF01207"/>
    </source>
</evidence>
<dbReference type="CDD" id="cd02801">
    <property type="entry name" value="DUS_like_FMN"/>
    <property type="match status" value="1"/>
</dbReference>
<sequence>MGITTNSNEDVKNSVDNELSPDANGPQAPQVVIPATPVDRFWLKKLIQKHSNDERLVPYYKTLHAKYPILKDKALVVAPMVDQSDLPFRILCRNYNANLCFTPMVHAKMYHQKISYRRKFWSHTNGTPKEDRPLIVQLCGSDKEHLLYTINDIIHSAGGVDGIDLNCGCPQTIAKRGVYGAFLLEKDNGNVIVDVVKFLVEQVGHLIPISVKVRILPSGVEDSLKLYGRLVDAGASMLTIHGRTRLQKAMKTGQSDWDAIRRVVQLYGGPSGIPIVANGGISNLDDVRECLEYTGVDGIMSSEGILEYPPLFTETGTEAVQNQRTGPGRVQITRDFLDICRTYPPDEGGQGNGIKCVRGHVHRYLHEDLKARNDVRKMIAYAQDLETLHKACDEIQKMHDDTSTPGSSRHVVAKEELSWYMRHRVVEKNADGTSMTALEKKLAKNREVNQFTEEQLEEMKDGERAGSVAHIFGCSIDDGGGNGDEGYSGNGDGRQCW</sequence>
<evidence type="ECO:0000256" key="13">
    <source>
        <dbReference type="ARBA" id="ARBA00049467"/>
    </source>
</evidence>
<dbReference type="PANTHER" id="PTHR11082">
    <property type="entry name" value="TRNA-DIHYDROURIDINE SYNTHASE"/>
    <property type="match status" value="1"/>
</dbReference>
<reference evidence="16" key="1">
    <citation type="submission" date="2021-01" db="EMBL/GenBank/DDBJ databases">
        <authorList>
            <person name="Corre E."/>
            <person name="Pelletier E."/>
            <person name="Niang G."/>
            <person name="Scheremetjew M."/>
            <person name="Finn R."/>
            <person name="Kale V."/>
            <person name="Holt S."/>
            <person name="Cochrane G."/>
            <person name="Meng A."/>
            <person name="Brown T."/>
            <person name="Cohen L."/>
        </authorList>
    </citation>
    <scope>NUCLEOTIDE SEQUENCE</scope>
    <source>
        <strain evidence="16">MM31A-1</strain>
    </source>
</reference>
<dbReference type="AlphaFoldDB" id="A0A7S3V5L9"/>
<gene>
    <name evidence="16" type="ORF">CDEB00056_LOCUS3438</name>
</gene>
<evidence type="ECO:0000256" key="7">
    <source>
        <dbReference type="ARBA" id="ARBA00023027"/>
    </source>
</evidence>
<evidence type="ECO:0000256" key="5">
    <source>
        <dbReference type="ARBA" id="ARBA00022857"/>
    </source>
</evidence>
<dbReference type="GO" id="GO:0017150">
    <property type="term" value="F:tRNA dihydrouridine synthase activity"/>
    <property type="evidence" value="ECO:0007669"/>
    <property type="project" value="InterPro"/>
</dbReference>
<evidence type="ECO:0000256" key="8">
    <source>
        <dbReference type="ARBA" id="ARBA00038313"/>
    </source>
</evidence>
<evidence type="ECO:0000256" key="6">
    <source>
        <dbReference type="ARBA" id="ARBA00023002"/>
    </source>
</evidence>
<comment type="similarity">
    <text evidence="8">Belongs to the Dus family. Dus1 subfamily.</text>
</comment>
<dbReference type="InterPro" id="IPR018517">
    <property type="entry name" value="tRNA_hU_synthase_CS"/>
</dbReference>
<evidence type="ECO:0000256" key="9">
    <source>
        <dbReference type="ARBA" id="ARBA00038890"/>
    </source>
</evidence>
<comment type="catalytic activity">
    <reaction evidence="11">
        <text>5,6-dihydrouridine(16) in tRNA + NADP(+) = uridine(16) in tRNA + NADPH + H(+)</text>
        <dbReference type="Rhea" id="RHEA:53376"/>
        <dbReference type="Rhea" id="RHEA-COMP:13543"/>
        <dbReference type="Rhea" id="RHEA-COMP:13544"/>
        <dbReference type="ChEBI" id="CHEBI:15378"/>
        <dbReference type="ChEBI" id="CHEBI:57783"/>
        <dbReference type="ChEBI" id="CHEBI:58349"/>
        <dbReference type="ChEBI" id="CHEBI:65315"/>
        <dbReference type="ChEBI" id="CHEBI:74443"/>
        <dbReference type="EC" id="1.3.1.88"/>
    </reaction>
    <physiologicalReaction direction="right-to-left" evidence="11">
        <dbReference type="Rhea" id="RHEA:53378"/>
    </physiologicalReaction>
</comment>
<comment type="cofactor">
    <cofactor evidence="1">
        <name>FMN</name>
        <dbReference type="ChEBI" id="CHEBI:58210"/>
    </cofactor>
</comment>
<dbReference type="InterPro" id="IPR013785">
    <property type="entry name" value="Aldolase_TIM"/>
</dbReference>